<feature type="transmembrane region" description="Helical" evidence="5">
    <location>
        <begin position="20"/>
        <end position="38"/>
    </location>
</feature>
<keyword evidence="2 5" id="KW-0812">Transmembrane</keyword>
<dbReference type="Proteomes" id="UP000030014">
    <property type="component" value="Unassembled WGS sequence"/>
</dbReference>
<comment type="subcellular location">
    <subcellularLocation>
        <location evidence="1">Membrane</location>
        <topology evidence="1">Multi-pass membrane protein</topology>
    </subcellularLocation>
</comment>
<feature type="transmembrane region" description="Helical" evidence="5">
    <location>
        <begin position="622"/>
        <end position="642"/>
    </location>
</feature>
<sequence>MKNAFKIYKRDINKVVTNWVALVIITGLMILPSLYAWFNIKSSWDPYSNTKGIAVAVVNKDNGANFKNIRVDAGRDIVKELESNDKIGWKFVDEKEARSGVDTGKYYASVVIPEDFSDKLLSIVRDKQVKPSLIYSVNEKINAIAPKITDKGVTTVQSEVAKTFIKTVNGKVLEIVNKLGIELDKSKPKLKELTNMILYVDDKIPEINAGIDQLQKGAITVDQFLGKVKKDIPLIQDTVVKAKGIASTGAVFLSKAKDGLQKTAPYIKEDLILAKDLSNAAEVLTREGANIVSQSATRARELFIKAREKYVNVEDNVNSVFDLLNYIDKDNSNRIINRIKGELISIKNKLNDKISTLNNVIAAIDRGEQPSIDLLNKLSDKASDVTPLLGNIVGRFDSEILPAINSIINDLTTVADNTVGILNNANASLPQLTGLLDKGEIGAEKASEIIKLLKEKLPPIEKSIHEVSGKLRKLDEDGQLNEIISLMKNDAVSESNFISNPIDIKENKIFPIPNYGSGMSPFFTTLSLWVGALLLVSLLSVHVEEMEGVKLNISDIYFGRYLTFMTIAICQALIVSLGDIFLLKTYVVNKVAFVLMSIFISIVFSIIIYSLVSIFGNVGKAFGVILLVLQISASGGTFPVQVTPPFFQRLNPLLPFTYAIGGMRETVGGILRSVLLKDIVILCVYLVIALLLSVQLKERLHNMNEKLVSKLKECGLVGH</sequence>
<dbReference type="InterPro" id="IPR017500">
    <property type="entry name" value="Phage_infect_YhgE_N"/>
</dbReference>
<name>A0A0A0IAI1_CLOBO</name>
<keyword evidence="3 5" id="KW-1133">Transmembrane helix</keyword>
<dbReference type="GO" id="GO:0140359">
    <property type="term" value="F:ABC-type transporter activity"/>
    <property type="evidence" value="ECO:0007669"/>
    <property type="project" value="InterPro"/>
</dbReference>
<feature type="transmembrane region" description="Helical" evidence="5">
    <location>
        <begin position="593"/>
        <end position="615"/>
    </location>
</feature>
<feature type="transmembrane region" description="Helical" evidence="5">
    <location>
        <begin position="522"/>
        <end position="541"/>
    </location>
</feature>
<evidence type="ECO:0000256" key="3">
    <source>
        <dbReference type="ARBA" id="ARBA00022989"/>
    </source>
</evidence>
<dbReference type="GO" id="GO:0016020">
    <property type="term" value="C:membrane"/>
    <property type="evidence" value="ECO:0007669"/>
    <property type="project" value="UniProtKB-SubCell"/>
</dbReference>
<dbReference type="InterPro" id="IPR013525">
    <property type="entry name" value="ABC2_TM"/>
</dbReference>
<feature type="transmembrane region" description="Helical" evidence="5">
    <location>
        <begin position="561"/>
        <end position="581"/>
    </location>
</feature>
<dbReference type="EMBL" id="JDRY01000075">
    <property type="protein sequence ID" value="KGM96605.1"/>
    <property type="molecule type" value="Genomic_DNA"/>
</dbReference>
<evidence type="ECO:0000256" key="5">
    <source>
        <dbReference type="SAM" id="Phobius"/>
    </source>
</evidence>
<feature type="domain" description="ABC-2 type transporter transmembrane" evidence="6">
    <location>
        <begin position="485"/>
        <end position="693"/>
    </location>
</feature>
<evidence type="ECO:0000259" key="6">
    <source>
        <dbReference type="Pfam" id="PF12698"/>
    </source>
</evidence>
<dbReference type="NCBIfam" id="TIGR03062">
    <property type="entry name" value="pip_yhgE_Cterm"/>
    <property type="match status" value="1"/>
</dbReference>
<gene>
    <name evidence="7" type="ORF">Z955_12875</name>
</gene>
<keyword evidence="4 5" id="KW-0472">Membrane</keyword>
<feature type="domain" description="ABC-2 type transporter transmembrane" evidence="6">
    <location>
        <begin position="23"/>
        <end position="162"/>
    </location>
</feature>
<dbReference type="InterPro" id="IPR051328">
    <property type="entry name" value="T7SS_ABC-Transporter"/>
</dbReference>
<evidence type="ECO:0000256" key="2">
    <source>
        <dbReference type="ARBA" id="ARBA00022692"/>
    </source>
</evidence>
<dbReference type="PANTHER" id="PTHR43077">
    <property type="entry name" value="TRANSPORT PERMEASE YVFS-RELATED"/>
    <property type="match status" value="1"/>
</dbReference>
<evidence type="ECO:0000313" key="7">
    <source>
        <dbReference type="EMBL" id="KGM96605.1"/>
    </source>
</evidence>
<dbReference type="PANTHER" id="PTHR43077:SF10">
    <property type="entry name" value="TRANSPORT PERMEASE PROTEIN"/>
    <property type="match status" value="1"/>
</dbReference>
<dbReference type="NCBIfam" id="TIGR03061">
    <property type="entry name" value="pip_yhgE_Nterm"/>
    <property type="match status" value="1"/>
</dbReference>
<dbReference type="AlphaFoldDB" id="A0A0A0IAI1"/>
<dbReference type="InterPro" id="IPR017501">
    <property type="entry name" value="Phage_infect_YhgE_C"/>
</dbReference>
<comment type="caution">
    <text evidence="7">The sequence shown here is derived from an EMBL/GenBank/DDBJ whole genome shotgun (WGS) entry which is preliminary data.</text>
</comment>
<evidence type="ECO:0000313" key="8">
    <source>
        <dbReference type="Proteomes" id="UP000030014"/>
    </source>
</evidence>
<dbReference type="RefSeq" id="WP_039257311.1">
    <property type="nucleotide sequence ID" value="NZ_JDRY01000075.1"/>
</dbReference>
<dbReference type="Pfam" id="PF12698">
    <property type="entry name" value="ABC2_membrane_3"/>
    <property type="match status" value="2"/>
</dbReference>
<evidence type="ECO:0000256" key="1">
    <source>
        <dbReference type="ARBA" id="ARBA00004141"/>
    </source>
</evidence>
<organism evidence="7 8">
    <name type="scientific">Clostridium botulinum C/D str. DC5</name>
    <dbReference type="NCBI Taxonomy" id="1443128"/>
    <lineage>
        <taxon>Bacteria</taxon>
        <taxon>Bacillati</taxon>
        <taxon>Bacillota</taxon>
        <taxon>Clostridia</taxon>
        <taxon>Eubacteriales</taxon>
        <taxon>Clostridiaceae</taxon>
        <taxon>Clostridium</taxon>
    </lineage>
</organism>
<protein>
    <submittedName>
        <fullName evidence="7">Phage infection protein</fullName>
    </submittedName>
</protein>
<feature type="transmembrane region" description="Helical" evidence="5">
    <location>
        <begin position="679"/>
        <end position="696"/>
    </location>
</feature>
<proteinExistence type="predicted"/>
<reference evidence="7 8" key="1">
    <citation type="submission" date="2014-01" db="EMBL/GenBank/DDBJ databases">
        <title>Plasmidome dynamics in the species complex Clostridium novyi sensu lato converts strains of independent lineages into distinctly different pathogens.</title>
        <authorList>
            <person name="Skarin H."/>
            <person name="Segerman B."/>
        </authorList>
    </citation>
    <scope>NUCLEOTIDE SEQUENCE [LARGE SCALE GENOMIC DNA]</scope>
    <source>
        <strain evidence="7 8">DC5</strain>
    </source>
</reference>
<dbReference type="Gene3D" id="3.40.1710.10">
    <property type="entry name" value="abc type-2 transporter like domain"/>
    <property type="match status" value="1"/>
</dbReference>
<accession>A0A0A0IAI1</accession>
<evidence type="ECO:0000256" key="4">
    <source>
        <dbReference type="ARBA" id="ARBA00023136"/>
    </source>
</evidence>